<dbReference type="InterPro" id="IPR001073">
    <property type="entry name" value="C1q_dom"/>
</dbReference>
<keyword evidence="3" id="KW-0732">Signal</keyword>
<dbReference type="GO" id="GO:0005576">
    <property type="term" value="C:extracellular region"/>
    <property type="evidence" value="ECO:0007669"/>
    <property type="project" value="UniProtKB-SubCell"/>
</dbReference>
<feature type="region of interest" description="Disordered" evidence="5">
    <location>
        <begin position="105"/>
        <end position="135"/>
    </location>
</feature>
<name>A0AAE0T535_9BIVA</name>
<keyword evidence="9" id="KW-1185">Reference proteome</keyword>
<dbReference type="Proteomes" id="UP001195483">
    <property type="component" value="Unassembled WGS sequence"/>
</dbReference>
<evidence type="ECO:0000256" key="4">
    <source>
        <dbReference type="SAM" id="Coils"/>
    </source>
</evidence>
<reference evidence="8" key="2">
    <citation type="journal article" date="2021" name="Genome Biol. Evol.">
        <title>Developing a high-quality reference genome for a parasitic bivalve with doubly uniparental inheritance (Bivalvia: Unionida).</title>
        <authorList>
            <person name="Smith C.H."/>
        </authorList>
    </citation>
    <scope>NUCLEOTIDE SEQUENCE</scope>
    <source>
        <strain evidence="8">CHS0354</strain>
        <tissue evidence="8">Mantle</tissue>
    </source>
</reference>
<evidence type="ECO:0000256" key="1">
    <source>
        <dbReference type="ARBA" id="ARBA00004613"/>
    </source>
</evidence>
<feature type="coiled-coil region" evidence="4">
    <location>
        <begin position="39"/>
        <end position="80"/>
    </location>
</feature>
<dbReference type="InterPro" id="IPR050822">
    <property type="entry name" value="Cerebellin_Synaptic_Org"/>
</dbReference>
<dbReference type="PRINTS" id="PR00007">
    <property type="entry name" value="COMPLEMNTC1Q"/>
</dbReference>
<feature type="transmembrane region" description="Helical" evidence="6">
    <location>
        <begin position="246"/>
        <end position="270"/>
    </location>
</feature>
<dbReference type="PROSITE" id="PS50871">
    <property type="entry name" value="C1Q"/>
    <property type="match status" value="1"/>
</dbReference>
<reference evidence="8" key="3">
    <citation type="submission" date="2023-05" db="EMBL/GenBank/DDBJ databases">
        <authorList>
            <person name="Smith C.H."/>
        </authorList>
    </citation>
    <scope>NUCLEOTIDE SEQUENCE</scope>
    <source>
        <strain evidence="8">CHS0354</strain>
        <tissue evidence="8">Mantle</tissue>
    </source>
</reference>
<keyword evidence="2" id="KW-0964">Secreted</keyword>
<dbReference type="PANTHER" id="PTHR22923">
    <property type="entry name" value="CEREBELLIN-RELATED"/>
    <property type="match status" value="1"/>
</dbReference>
<feature type="compositionally biased region" description="Polar residues" evidence="5">
    <location>
        <begin position="122"/>
        <end position="131"/>
    </location>
</feature>
<evidence type="ECO:0000256" key="3">
    <source>
        <dbReference type="ARBA" id="ARBA00022729"/>
    </source>
</evidence>
<reference evidence="8" key="1">
    <citation type="journal article" date="2021" name="Genome Biol. Evol.">
        <title>A High-Quality Reference Genome for a Parasitic Bivalve with Doubly Uniparental Inheritance (Bivalvia: Unionida).</title>
        <authorList>
            <person name="Smith C.H."/>
        </authorList>
    </citation>
    <scope>NUCLEOTIDE SEQUENCE</scope>
    <source>
        <strain evidence="8">CHS0354</strain>
    </source>
</reference>
<dbReference type="Gene3D" id="2.60.120.40">
    <property type="match status" value="1"/>
</dbReference>
<evidence type="ECO:0000256" key="6">
    <source>
        <dbReference type="SAM" id="Phobius"/>
    </source>
</evidence>
<keyword evidence="4" id="KW-0175">Coiled coil</keyword>
<evidence type="ECO:0000313" key="8">
    <source>
        <dbReference type="EMBL" id="KAK3603648.1"/>
    </source>
</evidence>
<proteinExistence type="predicted"/>
<evidence type="ECO:0000259" key="7">
    <source>
        <dbReference type="PROSITE" id="PS50871"/>
    </source>
</evidence>
<evidence type="ECO:0000256" key="2">
    <source>
        <dbReference type="ARBA" id="ARBA00022525"/>
    </source>
</evidence>
<keyword evidence="6" id="KW-1133">Transmembrane helix</keyword>
<protein>
    <recommendedName>
        <fullName evidence="7">C1q domain-containing protein</fullName>
    </recommendedName>
</protein>
<comment type="caution">
    <text evidence="8">The sequence shown here is derived from an EMBL/GenBank/DDBJ whole genome shotgun (WGS) entry which is preliminary data.</text>
</comment>
<sequence>METLETRLSECTQKTALLEQSHWHQENEIRLQASKLHQLESRANMMDENESKMKKLENRLREALKIIDKLANEVEMSKLERKFDNTSSDKLQACEKCEQDSQSQSLGHSSVVTNRDPISGNREMNGSTWTFPRNKRTSGLGKPSVAFDVTMYGFFETALAVHEILPFNVVNLNAGNGFDSSLKSFICPVTGIYFFTATFTSSNHKFEGSIVMDGVEKVIITTGNSPSTFEQSSSSVVTHCSKGQRVYVFAHIGAIIQISGTFSAFSGFLITDLESMSS</sequence>
<accession>A0AAE0T535</accession>
<organism evidence="8 9">
    <name type="scientific">Potamilus streckersoni</name>
    <dbReference type="NCBI Taxonomy" id="2493646"/>
    <lineage>
        <taxon>Eukaryota</taxon>
        <taxon>Metazoa</taxon>
        <taxon>Spiralia</taxon>
        <taxon>Lophotrochozoa</taxon>
        <taxon>Mollusca</taxon>
        <taxon>Bivalvia</taxon>
        <taxon>Autobranchia</taxon>
        <taxon>Heteroconchia</taxon>
        <taxon>Palaeoheterodonta</taxon>
        <taxon>Unionida</taxon>
        <taxon>Unionoidea</taxon>
        <taxon>Unionidae</taxon>
        <taxon>Ambleminae</taxon>
        <taxon>Lampsilini</taxon>
        <taxon>Potamilus</taxon>
    </lineage>
</organism>
<keyword evidence="6" id="KW-0812">Transmembrane</keyword>
<dbReference type="SUPFAM" id="SSF49842">
    <property type="entry name" value="TNF-like"/>
    <property type="match status" value="1"/>
</dbReference>
<dbReference type="InterPro" id="IPR008983">
    <property type="entry name" value="Tumour_necrosis_fac-like_dom"/>
</dbReference>
<dbReference type="AlphaFoldDB" id="A0AAE0T535"/>
<dbReference type="EMBL" id="JAEAOA010001069">
    <property type="protein sequence ID" value="KAK3603648.1"/>
    <property type="molecule type" value="Genomic_DNA"/>
</dbReference>
<feature type="domain" description="C1q" evidence="7">
    <location>
        <begin position="140"/>
        <end position="276"/>
    </location>
</feature>
<keyword evidence="6" id="KW-0472">Membrane</keyword>
<comment type="subcellular location">
    <subcellularLocation>
        <location evidence="1">Secreted</location>
    </subcellularLocation>
</comment>
<evidence type="ECO:0000256" key="5">
    <source>
        <dbReference type="SAM" id="MobiDB-lite"/>
    </source>
</evidence>
<gene>
    <name evidence="8" type="ORF">CHS0354_017364</name>
</gene>
<dbReference type="Pfam" id="PF00386">
    <property type="entry name" value="C1q"/>
    <property type="match status" value="1"/>
</dbReference>
<dbReference type="PANTHER" id="PTHR22923:SF116">
    <property type="entry name" value="C1Q DOMAIN-CONTAINING PROTEIN"/>
    <property type="match status" value="1"/>
</dbReference>
<dbReference type="SMART" id="SM00110">
    <property type="entry name" value="C1Q"/>
    <property type="match status" value="1"/>
</dbReference>
<evidence type="ECO:0000313" key="9">
    <source>
        <dbReference type="Proteomes" id="UP001195483"/>
    </source>
</evidence>